<dbReference type="Proteomes" id="UP000463388">
    <property type="component" value="Unassembled WGS sequence"/>
</dbReference>
<dbReference type="RefSeq" id="WP_160346901.1">
    <property type="nucleotide sequence ID" value="NZ_WSRR01000026.1"/>
</dbReference>
<accession>A0A6N8JP45</accession>
<evidence type="ECO:0000313" key="1">
    <source>
        <dbReference type="EMBL" id="MVX61628.1"/>
    </source>
</evidence>
<name>A0A6N8JP45_9ACTN</name>
<dbReference type="InterPro" id="IPR008984">
    <property type="entry name" value="SMAD_FHA_dom_sf"/>
</dbReference>
<dbReference type="CDD" id="cd00060">
    <property type="entry name" value="FHA"/>
    <property type="match status" value="1"/>
</dbReference>
<gene>
    <name evidence="1" type="ORF">GKZ27_09220</name>
</gene>
<sequence>MRLCSCGFANADDASACAACGAPFTTAIPGTALPTATASALVLEEVRGGATVTVTAPGGVLGRAGDFAPEAFSPRVSGVHAVVAMSDTGRWTIEHTGRNASSVERAGAWTTLRAGAPHPLFGGEMLKLADMTFRVSLAYPESESAAAAADCPGAPPVPEAAGTGADPLADTAAAPIPRWAVRCPVCGTEHPVAGPADRIDRCSFCSDPFDQRRIARATARPADQP</sequence>
<dbReference type="AlphaFoldDB" id="A0A6N8JP45"/>
<dbReference type="OrthoDB" id="3178087at2"/>
<evidence type="ECO:0000313" key="2">
    <source>
        <dbReference type="Proteomes" id="UP000463388"/>
    </source>
</evidence>
<dbReference type="Gene3D" id="2.60.200.20">
    <property type="match status" value="1"/>
</dbReference>
<dbReference type="SUPFAM" id="SSF49879">
    <property type="entry name" value="SMAD/FHA domain"/>
    <property type="match status" value="1"/>
</dbReference>
<evidence type="ECO:0008006" key="3">
    <source>
        <dbReference type="Google" id="ProtNLM"/>
    </source>
</evidence>
<keyword evidence="2" id="KW-1185">Reference proteome</keyword>
<protein>
    <recommendedName>
        <fullName evidence="3">FHA domain-containing protein</fullName>
    </recommendedName>
</protein>
<reference evidence="1 2" key="1">
    <citation type="submission" date="2019-12" db="EMBL/GenBank/DDBJ databases">
        <title>Microbes associate with the intestines of laboratory mice.</title>
        <authorList>
            <person name="Navarre W."/>
            <person name="Wong E."/>
        </authorList>
    </citation>
    <scope>NUCLEOTIDE SEQUENCE [LARGE SCALE GENOMIC DNA]</scope>
    <source>
        <strain evidence="1 2">NM66_B29</strain>
    </source>
</reference>
<proteinExistence type="predicted"/>
<organism evidence="1 2">
    <name type="scientific">Adlercreutzia mucosicola</name>
    <dbReference type="NCBI Taxonomy" id="580026"/>
    <lineage>
        <taxon>Bacteria</taxon>
        <taxon>Bacillati</taxon>
        <taxon>Actinomycetota</taxon>
        <taxon>Coriobacteriia</taxon>
        <taxon>Eggerthellales</taxon>
        <taxon>Eggerthellaceae</taxon>
        <taxon>Adlercreutzia</taxon>
    </lineage>
</organism>
<comment type="caution">
    <text evidence="1">The sequence shown here is derived from an EMBL/GenBank/DDBJ whole genome shotgun (WGS) entry which is preliminary data.</text>
</comment>
<dbReference type="EMBL" id="WSRR01000026">
    <property type="protein sequence ID" value="MVX61628.1"/>
    <property type="molecule type" value="Genomic_DNA"/>
</dbReference>